<name>A0ABV6HHB2_9SPHI</name>
<evidence type="ECO:0000313" key="7">
    <source>
        <dbReference type="EMBL" id="MFC0318255.1"/>
    </source>
</evidence>
<dbReference type="Proteomes" id="UP001589774">
    <property type="component" value="Unassembled WGS sequence"/>
</dbReference>
<evidence type="ECO:0000256" key="4">
    <source>
        <dbReference type="ARBA" id="ARBA00023163"/>
    </source>
</evidence>
<accession>A0ABV6HHB2</accession>
<dbReference type="InterPro" id="IPR036388">
    <property type="entry name" value="WH-like_DNA-bd_sf"/>
</dbReference>
<evidence type="ECO:0000256" key="2">
    <source>
        <dbReference type="ARBA" id="ARBA00023015"/>
    </source>
</evidence>
<dbReference type="NCBIfam" id="TIGR02985">
    <property type="entry name" value="Sig70_bacteroi1"/>
    <property type="match status" value="1"/>
</dbReference>
<dbReference type="CDD" id="cd06171">
    <property type="entry name" value="Sigma70_r4"/>
    <property type="match status" value="1"/>
</dbReference>
<dbReference type="RefSeq" id="WP_130856310.1">
    <property type="nucleotide sequence ID" value="NZ_JBHLWO010000001.1"/>
</dbReference>
<comment type="caution">
    <text evidence="7">The sequence shown here is derived from an EMBL/GenBank/DDBJ whole genome shotgun (WGS) entry which is preliminary data.</text>
</comment>
<evidence type="ECO:0000256" key="1">
    <source>
        <dbReference type="ARBA" id="ARBA00010641"/>
    </source>
</evidence>
<keyword evidence="8" id="KW-1185">Reference proteome</keyword>
<dbReference type="SUPFAM" id="SSF88659">
    <property type="entry name" value="Sigma3 and sigma4 domains of RNA polymerase sigma factors"/>
    <property type="match status" value="1"/>
</dbReference>
<reference evidence="7 8" key="1">
    <citation type="submission" date="2024-09" db="EMBL/GenBank/DDBJ databases">
        <authorList>
            <person name="Sun Q."/>
            <person name="Mori K."/>
        </authorList>
    </citation>
    <scope>NUCLEOTIDE SEQUENCE [LARGE SCALE GENOMIC DNA]</scope>
    <source>
        <strain evidence="7 8">CCM 7765</strain>
    </source>
</reference>
<dbReference type="Gene3D" id="1.10.10.10">
    <property type="entry name" value="Winged helix-like DNA-binding domain superfamily/Winged helix DNA-binding domain"/>
    <property type="match status" value="1"/>
</dbReference>
<dbReference type="InterPro" id="IPR039425">
    <property type="entry name" value="RNA_pol_sigma-70-like"/>
</dbReference>
<evidence type="ECO:0000259" key="5">
    <source>
        <dbReference type="Pfam" id="PF04542"/>
    </source>
</evidence>
<dbReference type="PANTHER" id="PTHR43133">
    <property type="entry name" value="RNA POLYMERASE ECF-TYPE SIGMA FACTO"/>
    <property type="match status" value="1"/>
</dbReference>
<evidence type="ECO:0000259" key="6">
    <source>
        <dbReference type="Pfam" id="PF08281"/>
    </source>
</evidence>
<comment type="similarity">
    <text evidence="1">Belongs to the sigma-70 factor family. ECF subfamily.</text>
</comment>
<dbReference type="Gene3D" id="1.10.1740.10">
    <property type="match status" value="1"/>
</dbReference>
<dbReference type="PANTHER" id="PTHR43133:SF46">
    <property type="entry name" value="RNA POLYMERASE SIGMA-70 FACTOR ECF SUBFAMILY"/>
    <property type="match status" value="1"/>
</dbReference>
<dbReference type="NCBIfam" id="TIGR02937">
    <property type="entry name" value="sigma70-ECF"/>
    <property type="match status" value="1"/>
</dbReference>
<keyword evidence="3" id="KW-0731">Sigma factor</keyword>
<dbReference type="Pfam" id="PF08281">
    <property type="entry name" value="Sigma70_r4_2"/>
    <property type="match status" value="1"/>
</dbReference>
<dbReference type="Pfam" id="PF04542">
    <property type="entry name" value="Sigma70_r2"/>
    <property type="match status" value="1"/>
</dbReference>
<gene>
    <name evidence="7" type="ORF">ACFFI0_08035</name>
</gene>
<dbReference type="InterPro" id="IPR013249">
    <property type="entry name" value="RNA_pol_sigma70_r4_t2"/>
</dbReference>
<organism evidence="7 8">
    <name type="scientific">Olivibacter oleidegradans</name>
    <dbReference type="NCBI Taxonomy" id="760123"/>
    <lineage>
        <taxon>Bacteria</taxon>
        <taxon>Pseudomonadati</taxon>
        <taxon>Bacteroidota</taxon>
        <taxon>Sphingobacteriia</taxon>
        <taxon>Sphingobacteriales</taxon>
        <taxon>Sphingobacteriaceae</taxon>
        <taxon>Olivibacter</taxon>
    </lineage>
</organism>
<dbReference type="InterPro" id="IPR007627">
    <property type="entry name" value="RNA_pol_sigma70_r2"/>
</dbReference>
<feature type="domain" description="RNA polymerase sigma factor 70 region 4 type 2" evidence="6">
    <location>
        <begin position="123"/>
        <end position="172"/>
    </location>
</feature>
<dbReference type="InterPro" id="IPR013325">
    <property type="entry name" value="RNA_pol_sigma_r2"/>
</dbReference>
<evidence type="ECO:0000313" key="8">
    <source>
        <dbReference type="Proteomes" id="UP001589774"/>
    </source>
</evidence>
<dbReference type="InterPro" id="IPR014284">
    <property type="entry name" value="RNA_pol_sigma-70_dom"/>
</dbReference>
<dbReference type="SUPFAM" id="SSF88946">
    <property type="entry name" value="Sigma2 domain of RNA polymerase sigma factors"/>
    <property type="match status" value="1"/>
</dbReference>
<sequence>MKARPTDEFSVDRFRKGDESAFDYLFRQLYGPLCTFAEGIIGDEYIAEELAQAAFIKLWKKRSGFVSLLKIKAFLYIVIKNDAFNHLKREKSRLKIEQQLSQKLPFSEQDITDRIIYTEMMLILDRAISDLPERCKKVIELSYHNEKSSKEIAEAMGVSVSTVDNQRARGIQLLKKSLAKVGLLSFLPILLA</sequence>
<evidence type="ECO:0000256" key="3">
    <source>
        <dbReference type="ARBA" id="ARBA00023082"/>
    </source>
</evidence>
<protein>
    <submittedName>
        <fullName evidence="7">RNA polymerase sigma-70 factor</fullName>
    </submittedName>
</protein>
<dbReference type="InterPro" id="IPR013324">
    <property type="entry name" value="RNA_pol_sigma_r3/r4-like"/>
</dbReference>
<dbReference type="InterPro" id="IPR014327">
    <property type="entry name" value="RNA_pol_sigma70_bacteroid"/>
</dbReference>
<dbReference type="EMBL" id="JBHLWO010000001">
    <property type="protein sequence ID" value="MFC0318255.1"/>
    <property type="molecule type" value="Genomic_DNA"/>
</dbReference>
<keyword evidence="4" id="KW-0804">Transcription</keyword>
<feature type="domain" description="RNA polymerase sigma-70 region 2" evidence="5">
    <location>
        <begin position="25"/>
        <end position="92"/>
    </location>
</feature>
<proteinExistence type="inferred from homology"/>
<keyword evidence="2" id="KW-0805">Transcription regulation</keyword>